<name>A0ABZ1C7Q7_9BACT</name>
<evidence type="ECO:0000259" key="8">
    <source>
        <dbReference type="PROSITE" id="PS50109"/>
    </source>
</evidence>
<evidence type="ECO:0000256" key="2">
    <source>
        <dbReference type="ARBA" id="ARBA00012438"/>
    </source>
</evidence>
<proteinExistence type="predicted"/>
<dbReference type="SMART" id="SM00387">
    <property type="entry name" value="HATPase_c"/>
    <property type="match status" value="1"/>
</dbReference>
<dbReference type="SMART" id="SM00028">
    <property type="entry name" value="TPR"/>
    <property type="match status" value="6"/>
</dbReference>
<keyword evidence="9" id="KW-0067">ATP-binding</keyword>
<accession>A0ABZ1C7Q7</accession>
<dbReference type="SMART" id="SM00388">
    <property type="entry name" value="HisKA"/>
    <property type="match status" value="1"/>
</dbReference>
<dbReference type="PROSITE" id="PS50109">
    <property type="entry name" value="HIS_KIN"/>
    <property type="match status" value="1"/>
</dbReference>
<dbReference type="Pfam" id="PF00512">
    <property type="entry name" value="HisKA"/>
    <property type="match status" value="1"/>
</dbReference>
<dbReference type="Gene3D" id="3.30.565.10">
    <property type="entry name" value="Histidine kinase-like ATPase, C-terminal domain"/>
    <property type="match status" value="1"/>
</dbReference>
<dbReference type="SUPFAM" id="SSF47384">
    <property type="entry name" value="Homodimeric domain of signal transducing histidine kinase"/>
    <property type="match status" value="1"/>
</dbReference>
<keyword evidence="6" id="KW-0902">Two-component regulatory system</keyword>
<dbReference type="InterPro" id="IPR003661">
    <property type="entry name" value="HisK_dim/P_dom"/>
</dbReference>
<sequence>MPAPFGNLCGLPWRQRRVWLLVALVVGLTGGSGVRLSAQDASAPSTWADRVAAARQGEARDAKQALQWAEEAVALASSRAEHLEAQLVKASIQRRLGDYDEAMLAARAGVREAHALGNLAMEAEFLYLVGRLQWSLADYPGSIETHLRQLEVAEASREVLLVSKAHTGLGLTLESFGDTARAGEHLLDALRLAELAEDTRQLAIVHNSLGNHYLGAGQLDRATSHHEQALALRRQLGSVRGIADSLNNLALIAHARGESERALALLDESREIYERLDLKRYVANVHRRIGGILREVGRYDLAKTHLTEGLAAGSNLGSSEVLARIYEELALTHEALGEWADALRYERLRAEATEAAHSVEARQRVAELSARYEAERREHEIDLLRRDQALQAAELRRRRLVTGFVVTALGGLALGLVGAVWFQRVRLRQERRVRAATEDARDRAEEAEGLKSRLLRLASHDLKAPLATLRATAHRIEHDSPEGSLAHRLAASMRIDATRMDLLVHDLLDAAAIEDQVFTLNPTCFDLGQLCRESIDSLQSVALEKSQPLQLKVAKDLPPILADRERIWQILSNLLSNALKFTPPEGQVELRVESSPGWFTLEVEDDGPGLTPQDMARVFGPYARLSAQPTGGEHSSGLGLSITRQLVSLHRGRLEVESQPGSGAIFRVLLPAKVSTEPAVQTPAHERGDVV</sequence>
<dbReference type="EMBL" id="CP139781">
    <property type="protein sequence ID" value="WRQ87670.1"/>
    <property type="molecule type" value="Genomic_DNA"/>
</dbReference>
<dbReference type="CDD" id="cd00075">
    <property type="entry name" value="HATPase"/>
    <property type="match status" value="1"/>
</dbReference>
<dbReference type="InterPro" id="IPR011990">
    <property type="entry name" value="TPR-like_helical_dom_sf"/>
</dbReference>
<dbReference type="InterPro" id="IPR005467">
    <property type="entry name" value="His_kinase_dom"/>
</dbReference>
<dbReference type="InterPro" id="IPR004358">
    <property type="entry name" value="Sig_transdc_His_kin-like_C"/>
</dbReference>
<keyword evidence="7" id="KW-1133">Transmembrane helix</keyword>
<dbReference type="Pfam" id="PF02518">
    <property type="entry name" value="HATPase_c"/>
    <property type="match status" value="1"/>
</dbReference>
<protein>
    <recommendedName>
        <fullName evidence="2">histidine kinase</fullName>
        <ecNumber evidence="2">2.7.13.3</ecNumber>
    </recommendedName>
</protein>
<keyword evidence="3" id="KW-0597">Phosphoprotein</keyword>
<comment type="catalytic activity">
    <reaction evidence="1">
        <text>ATP + protein L-histidine = ADP + protein N-phospho-L-histidine.</text>
        <dbReference type="EC" id="2.7.13.3"/>
    </reaction>
</comment>
<keyword evidence="4" id="KW-0808">Transferase</keyword>
<reference evidence="9 10" key="1">
    <citation type="submission" date="2021-08" db="EMBL/GenBank/DDBJ databases">
        <authorList>
            <person name="Zhang D."/>
            <person name="Zhang A."/>
            <person name="Wang L."/>
        </authorList>
    </citation>
    <scope>NUCLEOTIDE SEQUENCE [LARGE SCALE GENOMIC DNA]</scope>
    <source>
        <strain evidence="9 10">WL0086</strain>
    </source>
</reference>
<dbReference type="PANTHER" id="PTHR43711">
    <property type="entry name" value="TWO-COMPONENT HISTIDINE KINASE"/>
    <property type="match status" value="1"/>
</dbReference>
<evidence type="ECO:0000313" key="9">
    <source>
        <dbReference type="EMBL" id="WRQ87670.1"/>
    </source>
</evidence>
<dbReference type="Gene3D" id="1.10.287.130">
    <property type="match status" value="1"/>
</dbReference>
<dbReference type="PANTHER" id="PTHR43711:SF1">
    <property type="entry name" value="HISTIDINE KINASE 1"/>
    <property type="match status" value="1"/>
</dbReference>
<dbReference type="PRINTS" id="PR00344">
    <property type="entry name" value="BCTRLSENSOR"/>
</dbReference>
<dbReference type="GO" id="GO:0005524">
    <property type="term" value="F:ATP binding"/>
    <property type="evidence" value="ECO:0007669"/>
    <property type="project" value="UniProtKB-KW"/>
</dbReference>
<feature type="domain" description="Histidine kinase" evidence="8">
    <location>
        <begin position="457"/>
        <end position="674"/>
    </location>
</feature>
<dbReference type="SUPFAM" id="SSF55874">
    <property type="entry name" value="ATPase domain of HSP90 chaperone/DNA topoisomerase II/histidine kinase"/>
    <property type="match status" value="1"/>
</dbReference>
<gene>
    <name evidence="9" type="ORF">K1X11_022900</name>
</gene>
<evidence type="ECO:0000256" key="5">
    <source>
        <dbReference type="ARBA" id="ARBA00022777"/>
    </source>
</evidence>
<evidence type="ECO:0000256" key="7">
    <source>
        <dbReference type="SAM" id="Phobius"/>
    </source>
</evidence>
<feature type="transmembrane region" description="Helical" evidence="7">
    <location>
        <begin position="400"/>
        <end position="422"/>
    </location>
</feature>
<dbReference type="EC" id="2.7.13.3" evidence="2"/>
<keyword evidence="7" id="KW-0812">Transmembrane</keyword>
<dbReference type="RefSeq" id="WP_221030172.1">
    <property type="nucleotide sequence ID" value="NZ_CP139781.1"/>
</dbReference>
<keyword evidence="7" id="KW-0472">Membrane</keyword>
<dbReference type="Proteomes" id="UP000738431">
    <property type="component" value="Chromosome"/>
</dbReference>
<dbReference type="Pfam" id="PF13424">
    <property type="entry name" value="TPR_12"/>
    <property type="match status" value="1"/>
</dbReference>
<evidence type="ECO:0000256" key="6">
    <source>
        <dbReference type="ARBA" id="ARBA00023012"/>
    </source>
</evidence>
<dbReference type="InterPro" id="IPR003594">
    <property type="entry name" value="HATPase_dom"/>
</dbReference>
<keyword evidence="10" id="KW-1185">Reference proteome</keyword>
<dbReference type="InterPro" id="IPR036890">
    <property type="entry name" value="HATPase_C_sf"/>
</dbReference>
<dbReference type="Gene3D" id="1.25.40.10">
    <property type="entry name" value="Tetratricopeptide repeat domain"/>
    <property type="match status" value="2"/>
</dbReference>
<dbReference type="SUPFAM" id="SSF48452">
    <property type="entry name" value="TPR-like"/>
    <property type="match status" value="2"/>
</dbReference>
<keyword evidence="9" id="KW-0547">Nucleotide-binding</keyword>
<evidence type="ECO:0000256" key="4">
    <source>
        <dbReference type="ARBA" id="ARBA00022679"/>
    </source>
</evidence>
<dbReference type="InterPro" id="IPR019734">
    <property type="entry name" value="TPR_rpt"/>
</dbReference>
<keyword evidence="5" id="KW-0418">Kinase</keyword>
<dbReference type="InterPro" id="IPR050736">
    <property type="entry name" value="Sensor_HK_Regulatory"/>
</dbReference>
<evidence type="ECO:0000256" key="3">
    <source>
        <dbReference type="ARBA" id="ARBA00022553"/>
    </source>
</evidence>
<dbReference type="CDD" id="cd00082">
    <property type="entry name" value="HisKA"/>
    <property type="match status" value="1"/>
</dbReference>
<organism evidence="9 10">
    <name type="scientific">Actomonas aquatica</name>
    <dbReference type="NCBI Taxonomy" id="2866162"/>
    <lineage>
        <taxon>Bacteria</taxon>
        <taxon>Pseudomonadati</taxon>
        <taxon>Verrucomicrobiota</taxon>
        <taxon>Opitutia</taxon>
        <taxon>Opitutales</taxon>
        <taxon>Opitutaceae</taxon>
        <taxon>Actomonas</taxon>
    </lineage>
</organism>
<dbReference type="InterPro" id="IPR036097">
    <property type="entry name" value="HisK_dim/P_sf"/>
</dbReference>
<reference evidence="9 10" key="2">
    <citation type="submission" date="2023-12" db="EMBL/GenBank/DDBJ databases">
        <title>Description of an unclassified Opitutus bacterium of Verrucomicrobiota.</title>
        <authorList>
            <person name="Zhang D.-F."/>
        </authorList>
    </citation>
    <scope>NUCLEOTIDE SEQUENCE [LARGE SCALE GENOMIC DNA]</scope>
    <source>
        <strain evidence="9 10">WL0086</strain>
    </source>
</reference>
<evidence type="ECO:0000313" key="10">
    <source>
        <dbReference type="Proteomes" id="UP000738431"/>
    </source>
</evidence>
<evidence type="ECO:0000256" key="1">
    <source>
        <dbReference type="ARBA" id="ARBA00000085"/>
    </source>
</evidence>